<protein>
    <submittedName>
        <fullName evidence="1">Uncharacterized protein</fullName>
    </submittedName>
</protein>
<sequence length="169" mass="18340">MQSWGQVDVHSSRIAQDLEQDGWPVLPEYAMDKHQGQGLWGLHRHQLQLTFLQGVSLRGLDERASAGVPLLQGKLLLSIGVHHTLHIFSRESADLGSSRRAPRSMKLLAPWEALASGPVVQGGGQSLGQLHILIKFLGSVSLSTPGHRCFLPPSFRGAHGPDRLPLSAS</sequence>
<name>A0A7J8AVT9_RHIFE</name>
<dbReference type="Proteomes" id="UP000585614">
    <property type="component" value="Unassembled WGS sequence"/>
</dbReference>
<organism evidence="1 2">
    <name type="scientific">Rhinolophus ferrumequinum</name>
    <name type="common">Greater horseshoe bat</name>
    <dbReference type="NCBI Taxonomy" id="59479"/>
    <lineage>
        <taxon>Eukaryota</taxon>
        <taxon>Metazoa</taxon>
        <taxon>Chordata</taxon>
        <taxon>Craniata</taxon>
        <taxon>Vertebrata</taxon>
        <taxon>Euteleostomi</taxon>
        <taxon>Mammalia</taxon>
        <taxon>Eutheria</taxon>
        <taxon>Laurasiatheria</taxon>
        <taxon>Chiroptera</taxon>
        <taxon>Yinpterochiroptera</taxon>
        <taxon>Rhinolophoidea</taxon>
        <taxon>Rhinolophidae</taxon>
        <taxon>Rhinolophinae</taxon>
        <taxon>Rhinolophus</taxon>
    </lineage>
</organism>
<dbReference type="AlphaFoldDB" id="A0A7J8AVT9"/>
<proteinExistence type="predicted"/>
<comment type="caution">
    <text evidence="1">The sequence shown here is derived from an EMBL/GenBank/DDBJ whole genome shotgun (WGS) entry which is preliminary data.</text>
</comment>
<dbReference type="EMBL" id="JACAGC010000001">
    <property type="protein sequence ID" value="KAF6390399.1"/>
    <property type="molecule type" value="Genomic_DNA"/>
</dbReference>
<gene>
    <name evidence="1" type="ORF">mRhiFer1_007955</name>
</gene>
<reference evidence="1 2" key="1">
    <citation type="journal article" date="2020" name="Nature">
        <title>Six reference-quality genomes reveal evolution of bat adaptations.</title>
        <authorList>
            <person name="Jebb D."/>
            <person name="Huang Z."/>
            <person name="Pippel M."/>
            <person name="Hughes G.M."/>
            <person name="Lavrichenko K."/>
            <person name="Devanna P."/>
            <person name="Winkler S."/>
            <person name="Jermiin L.S."/>
            <person name="Skirmuntt E.C."/>
            <person name="Katzourakis A."/>
            <person name="Burkitt-Gray L."/>
            <person name="Ray D.A."/>
            <person name="Sullivan K.A.M."/>
            <person name="Roscito J.G."/>
            <person name="Kirilenko B.M."/>
            <person name="Davalos L.M."/>
            <person name="Corthals A.P."/>
            <person name="Power M.L."/>
            <person name="Jones G."/>
            <person name="Ransome R.D."/>
            <person name="Dechmann D.K.N."/>
            <person name="Locatelli A.G."/>
            <person name="Puechmaille S.J."/>
            <person name="Fedrigo O."/>
            <person name="Jarvis E.D."/>
            <person name="Hiller M."/>
            <person name="Vernes S.C."/>
            <person name="Myers E.W."/>
            <person name="Teeling E.C."/>
        </authorList>
    </citation>
    <scope>NUCLEOTIDE SEQUENCE [LARGE SCALE GENOMIC DNA]</scope>
    <source>
        <strain evidence="1">MRhiFer1</strain>
        <tissue evidence="1">Lung</tissue>
    </source>
</reference>
<evidence type="ECO:0000313" key="2">
    <source>
        <dbReference type="Proteomes" id="UP000585614"/>
    </source>
</evidence>
<evidence type="ECO:0000313" key="1">
    <source>
        <dbReference type="EMBL" id="KAF6390399.1"/>
    </source>
</evidence>
<accession>A0A7J8AVT9</accession>